<proteinExistence type="predicted"/>
<sequence>MRRTSLCLLPLLLAATAAWGQTSIPTLTFNDSALNWSVVQSAPLVPGGQVKILYDTDRLPGCRGTAPDGGPGWAVTGYYQLNDGTVGNFFAGGRPSFPGQSPEAVLELPENGGLALWFQVTNLWGCSEWDSNYGNNFRFDVGSPRIVFGSNWTTAVYGTLKKGGNVVVDYDITRLSGCRQTYNGYQTWDVEAQYRFDGGTVQTAPLTQVVGTFGREQVPAVLAIPTTASHLELWFHNWDRTSCVTWDSAYGQNYHFYPVP</sequence>
<feature type="chain" id="PRO_5045108502" evidence="1">
    <location>
        <begin position="21"/>
        <end position="260"/>
    </location>
</feature>
<evidence type="ECO:0000313" key="3">
    <source>
        <dbReference type="Proteomes" id="UP000662747"/>
    </source>
</evidence>
<evidence type="ECO:0000256" key="1">
    <source>
        <dbReference type="SAM" id="SignalP"/>
    </source>
</evidence>
<accession>A0ABX7NMC5</accession>
<dbReference type="RefSeq" id="WP_206720225.1">
    <property type="nucleotide sequence ID" value="NZ_CP071090.1"/>
</dbReference>
<organism evidence="2 3">
    <name type="scientific">Pyxidicoccus parkwayensis</name>
    <dbReference type="NCBI Taxonomy" id="2813578"/>
    <lineage>
        <taxon>Bacteria</taxon>
        <taxon>Pseudomonadati</taxon>
        <taxon>Myxococcota</taxon>
        <taxon>Myxococcia</taxon>
        <taxon>Myxococcales</taxon>
        <taxon>Cystobacterineae</taxon>
        <taxon>Myxococcaceae</taxon>
        <taxon>Pyxidicoccus</taxon>
    </lineage>
</organism>
<feature type="signal peptide" evidence="1">
    <location>
        <begin position="1"/>
        <end position="20"/>
    </location>
</feature>
<reference evidence="2 3" key="1">
    <citation type="submission" date="2021-02" db="EMBL/GenBank/DDBJ databases">
        <title>De Novo genome assembly of isolated myxobacteria.</title>
        <authorList>
            <person name="Stevens D.C."/>
        </authorList>
    </citation>
    <scope>NUCLEOTIDE SEQUENCE [LARGE SCALE GENOMIC DNA]</scope>
    <source>
        <strain evidence="3">SCPEA02</strain>
    </source>
</reference>
<keyword evidence="1" id="KW-0732">Signal</keyword>
<gene>
    <name evidence="2" type="ORF">JY651_25020</name>
</gene>
<protein>
    <submittedName>
        <fullName evidence="2">Uncharacterized protein</fullName>
    </submittedName>
</protein>
<dbReference type="EMBL" id="CP071090">
    <property type="protein sequence ID" value="QSQ18634.1"/>
    <property type="molecule type" value="Genomic_DNA"/>
</dbReference>
<dbReference type="InterPro" id="IPR046181">
    <property type="entry name" value="DUF6209"/>
</dbReference>
<dbReference type="Proteomes" id="UP000662747">
    <property type="component" value="Chromosome"/>
</dbReference>
<keyword evidence="3" id="KW-1185">Reference proteome</keyword>
<dbReference type="Pfam" id="PF19714">
    <property type="entry name" value="DUF6209"/>
    <property type="match status" value="1"/>
</dbReference>
<evidence type="ECO:0000313" key="2">
    <source>
        <dbReference type="EMBL" id="QSQ18634.1"/>
    </source>
</evidence>
<name>A0ABX7NMC5_9BACT</name>